<evidence type="ECO:0000256" key="2">
    <source>
        <dbReference type="ARBA" id="ARBA00022679"/>
    </source>
</evidence>
<comment type="pathway">
    <text evidence="1 6">Cell wall biogenesis; peptidoglycan biosynthesis.</text>
</comment>
<dbReference type="GO" id="GO:0071555">
    <property type="term" value="P:cell wall organization"/>
    <property type="evidence" value="ECO:0007669"/>
    <property type="project" value="UniProtKB-UniRule"/>
</dbReference>
<feature type="signal peptide" evidence="8">
    <location>
        <begin position="1"/>
        <end position="29"/>
    </location>
</feature>
<feature type="active site" description="Proton donor/acceptor" evidence="6">
    <location>
        <position position="188"/>
    </location>
</feature>
<sequence length="223" mass="23462">MSFKSVRRIAAAVACAAVVGVASPGIAGAQTVGSSEADVRQGAWDARNAMHNAANGLPPELAAGVKTGVDQTVNGLFPGLIESHNAPAPAPAPEAPAPAPAPEFDRGSCPPQARACVDLSGERTWLQRNGQVVYGAVPMSAGAPSPETATPKGTFYVQRKVKDEISREFNNAPMPYSTYFTNTGIAFHSGDINLWSHGCIHLNHQDAITYFNDLQPGDMVYVY</sequence>
<dbReference type="KEGG" id="caz:CARG_01475"/>
<feature type="active site" description="Nucleophile" evidence="6">
    <location>
        <position position="199"/>
    </location>
</feature>
<evidence type="ECO:0000256" key="7">
    <source>
        <dbReference type="SAM" id="MobiDB-lite"/>
    </source>
</evidence>
<dbReference type="PATRIC" id="fig|1348662.3.peg.290"/>
<protein>
    <recommendedName>
        <fullName evidence="9">L,D-TPase catalytic domain-containing protein</fullName>
    </recommendedName>
</protein>
<dbReference type="GO" id="GO:0005576">
    <property type="term" value="C:extracellular region"/>
    <property type="evidence" value="ECO:0007669"/>
    <property type="project" value="TreeGrafter"/>
</dbReference>
<dbReference type="CDD" id="cd16913">
    <property type="entry name" value="YkuD_like"/>
    <property type="match status" value="1"/>
</dbReference>
<dbReference type="InterPro" id="IPR005490">
    <property type="entry name" value="LD_TPept_cat_dom"/>
</dbReference>
<dbReference type="HOGENOM" id="CLU_084709_0_0_11"/>
<organism evidence="10 11">
    <name type="scientific">Corynebacterium argentoratense DSM 44202</name>
    <dbReference type="NCBI Taxonomy" id="1348662"/>
    <lineage>
        <taxon>Bacteria</taxon>
        <taxon>Bacillati</taxon>
        <taxon>Actinomycetota</taxon>
        <taxon>Actinomycetes</taxon>
        <taxon>Mycobacteriales</taxon>
        <taxon>Corynebacteriaceae</taxon>
        <taxon>Corynebacterium</taxon>
    </lineage>
</organism>
<evidence type="ECO:0000256" key="8">
    <source>
        <dbReference type="SAM" id="SignalP"/>
    </source>
</evidence>
<evidence type="ECO:0000256" key="5">
    <source>
        <dbReference type="ARBA" id="ARBA00023316"/>
    </source>
</evidence>
<evidence type="ECO:0000259" key="9">
    <source>
        <dbReference type="PROSITE" id="PS52029"/>
    </source>
</evidence>
<evidence type="ECO:0000313" key="10">
    <source>
        <dbReference type="EMBL" id="AGU14472.1"/>
    </source>
</evidence>
<keyword evidence="4 6" id="KW-0573">Peptidoglycan synthesis</keyword>
<dbReference type="Gene3D" id="2.40.440.10">
    <property type="entry name" value="L,D-transpeptidase catalytic domain-like"/>
    <property type="match status" value="1"/>
</dbReference>
<keyword evidence="5 6" id="KW-0961">Cell wall biogenesis/degradation</keyword>
<feature type="region of interest" description="Disordered" evidence="7">
    <location>
        <begin position="80"/>
        <end position="108"/>
    </location>
</feature>
<evidence type="ECO:0000256" key="4">
    <source>
        <dbReference type="ARBA" id="ARBA00022984"/>
    </source>
</evidence>
<dbReference type="AlphaFoldDB" id="U3GY82"/>
<dbReference type="GeneID" id="78249165"/>
<evidence type="ECO:0000256" key="3">
    <source>
        <dbReference type="ARBA" id="ARBA00022960"/>
    </source>
</evidence>
<dbReference type="STRING" id="1348662.CARG_01475"/>
<dbReference type="eggNOG" id="COG1376">
    <property type="taxonomic scope" value="Bacteria"/>
</dbReference>
<evidence type="ECO:0000256" key="6">
    <source>
        <dbReference type="PROSITE-ProRule" id="PRU01373"/>
    </source>
</evidence>
<feature type="domain" description="L,D-TPase catalytic" evidence="9">
    <location>
        <begin position="113"/>
        <end position="223"/>
    </location>
</feature>
<name>U3GY82_9CORY</name>
<dbReference type="GO" id="GO:0016740">
    <property type="term" value="F:transferase activity"/>
    <property type="evidence" value="ECO:0007669"/>
    <property type="project" value="UniProtKB-KW"/>
</dbReference>
<dbReference type="UniPathway" id="UPA00219"/>
<feature type="chain" id="PRO_5004641810" description="L,D-TPase catalytic domain-containing protein" evidence="8">
    <location>
        <begin position="30"/>
        <end position="223"/>
    </location>
</feature>
<dbReference type="PANTHER" id="PTHR30582:SF33">
    <property type="entry name" value="EXPORTED PROTEIN"/>
    <property type="match status" value="1"/>
</dbReference>
<reference evidence="10 11" key="1">
    <citation type="journal article" date="2013" name="Genome Announc.">
        <title>Whole-Genome Sequence of the Clinical Strain Corynebacterium argentoratense DSM 44202, Isolated from a Human Throat Specimen.</title>
        <authorList>
            <person name="Bomholt C."/>
            <person name="Glaub A."/>
            <person name="Gravermann K."/>
            <person name="Albersmeier A."/>
            <person name="Brinkrolf K."/>
            <person name="Ruckert C."/>
            <person name="Tauch A."/>
        </authorList>
    </citation>
    <scope>NUCLEOTIDE SEQUENCE [LARGE SCALE GENOMIC DNA]</scope>
    <source>
        <strain evidence="10">DSM 44202</strain>
    </source>
</reference>
<accession>U3GY82</accession>
<dbReference type="EMBL" id="CP006365">
    <property type="protein sequence ID" value="AGU14472.1"/>
    <property type="molecule type" value="Genomic_DNA"/>
</dbReference>
<dbReference type="RefSeq" id="WP_020975608.1">
    <property type="nucleotide sequence ID" value="NC_022198.1"/>
</dbReference>
<dbReference type="Proteomes" id="UP000016943">
    <property type="component" value="Chromosome"/>
</dbReference>
<dbReference type="Pfam" id="PF03734">
    <property type="entry name" value="YkuD"/>
    <property type="match status" value="1"/>
</dbReference>
<dbReference type="GO" id="GO:0018104">
    <property type="term" value="P:peptidoglycan-protein cross-linking"/>
    <property type="evidence" value="ECO:0007669"/>
    <property type="project" value="TreeGrafter"/>
</dbReference>
<keyword evidence="2" id="KW-0808">Transferase</keyword>
<dbReference type="OrthoDB" id="8887048at2"/>
<dbReference type="PANTHER" id="PTHR30582">
    <property type="entry name" value="L,D-TRANSPEPTIDASE"/>
    <property type="match status" value="1"/>
</dbReference>
<proteinExistence type="predicted"/>
<dbReference type="InterPro" id="IPR050979">
    <property type="entry name" value="LD-transpeptidase"/>
</dbReference>
<dbReference type="GO" id="GO:0071972">
    <property type="term" value="F:peptidoglycan L,D-transpeptidase activity"/>
    <property type="evidence" value="ECO:0007669"/>
    <property type="project" value="TreeGrafter"/>
</dbReference>
<dbReference type="PROSITE" id="PS52029">
    <property type="entry name" value="LD_TPASE"/>
    <property type="match status" value="1"/>
</dbReference>
<dbReference type="SUPFAM" id="SSF141523">
    <property type="entry name" value="L,D-transpeptidase catalytic domain-like"/>
    <property type="match status" value="1"/>
</dbReference>
<gene>
    <name evidence="10" type="ORF">CARG_01475</name>
</gene>
<dbReference type="InterPro" id="IPR038063">
    <property type="entry name" value="Transpep_catalytic_dom"/>
</dbReference>
<dbReference type="GO" id="GO:0008360">
    <property type="term" value="P:regulation of cell shape"/>
    <property type="evidence" value="ECO:0007669"/>
    <property type="project" value="UniProtKB-UniRule"/>
</dbReference>
<keyword evidence="11" id="KW-1185">Reference proteome</keyword>
<feature type="compositionally biased region" description="Pro residues" evidence="7">
    <location>
        <begin position="88"/>
        <end position="101"/>
    </location>
</feature>
<keyword evidence="3 6" id="KW-0133">Cell shape</keyword>
<evidence type="ECO:0000313" key="11">
    <source>
        <dbReference type="Proteomes" id="UP000016943"/>
    </source>
</evidence>
<keyword evidence="8" id="KW-0732">Signal</keyword>
<evidence type="ECO:0000256" key="1">
    <source>
        <dbReference type="ARBA" id="ARBA00004752"/>
    </source>
</evidence>